<dbReference type="SUPFAM" id="SSF56112">
    <property type="entry name" value="Protein kinase-like (PK-like)"/>
    <property type="match status" value="1"/>
</dbReference>
<dbReference type="Gramene" id="TraesJUL2B03G00860070.1">
    <property type="protein sequence ID" value="TraesJUL2B03G00860070.1.CDS1"/>
    <property type="gene ID" value="TraesJUL2B03G00860070"/>
</dbReference>
<keyword evidence="5" id="KW-1185">Reference proteome</keyword>
<organism evidence="4">
    <name type="scientific">Triticum aestivum</name>
    <name type="common">Wheat</name>
    <dbReference type="NCBI Taxonomy" id="4565"/>
    <lineage>
        <taxon>Eukaryota</taxon>
        <taxon>Viridiplantae</taxon>
        <taxon>Streptophyta</taxon>
        <taxon>Embryophyta</taxon>
        <taxon>Tracheophyta</taxon>
        <taxon>Spermatophyta</taxon>
        <taxon>Magnoliopsida</taxon>
        <taxon>Liliopsida</taxon>
        <taxon>Poales</taxon>
        <taxon>Poaceae</taxon>
        <taxon>BOP clade</taxon>
        <taxon>Pooideae</taxon>
        <taxon>Triticodae</taxon>
        <taxon>Triticeae</taxon>
        <taxon>Triticinae</taxon>
        <taxon>Triticum</taxon>
    </lineage>
</organism>
<dbReference type="OMA" id="WATWPEL"/>
<dbReference type="Gramene" id="TraesWEE_scaffold_038175_01G000100.1">
    <property type="protein sequence ID" value="TraesWEE_scaffold_038175_01G000100.1"/>
    <property type="gene ID" value="TraesWEE_scaffold_038175_01G000100"/>
</dbReference>
<dbReference type="Pfam" id="PF00069">
    <property type="entry name" value="Pkinase"/>
    <property type="match status" value="1"/>
</dbReference>
<dbReference type="InterPro" id="IPR011009">
    <property type="entry name" value="Kinase-like_dom_sf"/>
</dbReference>
<dbReference type="InterPro" id="IPR000719">
    <property type="entry name" value="Prot_kinase_dom"/>
</dbReference>
<dbReference type="SMR" id="A0A3B6C295"/>
<protein>
    <recommendedName>
        <fullName evidence="3">Protein kinase domain-containing protein</fullName>
    </recommendedName>
</protein>
<dbReference type="Gramene" id="TraesNOR2B03G00866610.1">
    <property type="protein sequence ID" value="TraesNOR2B03G00866610.1.CDS1"/>
    <property type="gene ID" value="TraesNOR2B03G00866610"/>
</dbReference>
<dbReference type="PANTHER" id="PTHR27007">
    <property type="match status" value="1"/>
</dbReference>
<dbReference type="Gramene" id="TraesCS2B02G106100.1">
    <property type="protein sequence ID" value="TraesCS2B02G106100.1.cds1"/>
    <property type="gene ID" value="TraesCS2B02G106100"/>
</dbReference>
<dbReference type="Proteomes" id="UP000019116">
    <property type="component" value="Chromosome 2B"/>
</dbReference>
<accession>A0A3B6C295</accession>
<evidence type="ECO:0000256" key="1">
    <source>
        <dbReference type="ARBA" id="ARBA00022741"/>
    </source>
</evidence>
<dbReference type="Gramene" id="TraesROB_scaffold_020098_01G000100.1">
    <property type="protein sequence ID" value="TraesROB_scaffold_020098_01G000100.1"/>
    <property type="gene ID" value="TraesROB_scaffold_020098_01G000100"/>
</dbReference>
<dbReference type="Gramene" id="TraesJAG2B03G00854760.1">
    <property type="protein sequence ID" value="TraesJAG2B03G00854760.1.CDS1"/>
    <property type="gene ID" value="TraesJAG2B03G00854760"/>
</dbReference>
<dbReference type="Gramene" id="TraesCAD_scaffold_022692_01G000400.1">
    <property type="protein sequence ID" value="TraesCAD_scaffold_022692_01G000400.1"/>
    <property type="gene ID" value="TraesCAD_scaffold_022692_01G000400"/>
</dbReference>
<reference evidence="4" key="2">
    <citation type="submission" date="2018-10" db="UniProtKB">
        <authorList>
            <consortium name="EnsemblPlants"/>
        </authorList>
    </citation>
    <scope>IDENTIFICATION</scope>
</reference>
<dbReference type="OrthoDB" id="778598at2759"/>
<reference evidence="4" key="1">
    <citation type="submission" date="2018-08" db="EMBL/GenBank/DDBJ databases">
        <authorList>
            <person name="Rossello M."/>
        </authorList>
    </citation>
    <scope>NUCLEOTIDE SEQUENCE [LARGE SCALE GENOMIC DNA]</scope>
    <source>
        <strain evidence="4">cv. Chinese Spring</strain>
    </source>
</reference>
<dbReference type="Gramene" id="TraesCS2B03G0249000.1">
    <property type="protein sequence ID" value="TraesCS2B03G0249000.1.CDS1"/>
    <property type="gene ID" value="TraesCS2B03G0249000"/>
</dbReference>
<evidence type="ECO:0000313" key="4">
    <source>
        <dbReference type="EnsemblPlants" id="TraesCS2B02G106100.1.cds1"/>
    </source>
</evidence>
<evidence type="ECO:0000313" key="5">
    <source>
        <dbReference type="Proteomes" id="UP000019116"/>
    </source>
</evidence>
<dbReference type="Gramene" id="TraesLAC2B03G00851960.1">
    <property type="protein sequence ID" value="TraesLAC2B03G00851960.1.CDS1"/>
    <property type="gene ID" value="TraesLAC2B03G00851960"/>
</dbReference>
<dbReference type="Gramene" id="TraesRN2B0100250800.1">
    <property type="protein sequence ID" value="TraesRN2B0100250800.1"/>
    <property type="gene ID" value="TraesRN2B0100250800"/>
</dbReference>
<dbReference type="EnsemblPlants" id="TraesCS2B02G106100.1">
    <property type="protein sequence ID" value="TraesCS2B02G106100.1.cds1"/>
    <property type="gene ID" value="TraesCS2B02G106100"/>
</dbReference>
<feature type="domain" description="Protein kinase" evidence="3">
    <location>
        <begin position="1"/>
        <end position="143"/>
    </location>
</feature>
<dbReference type="InterPro" id="IPR050528">
    <property type="entry name" value="L-type_Lectin-RKs"/>
</dbReference>
<dbReference type="Gramene" id="TraesCLE_scaffold_095259_01G000100.1">
    <property type="protein sequence ID" value="TraesCLE_scaffold_095259_01G000100.1"/>
    <property type="gene ID" value="TraesCLE_scaffold_095259_01G000100"/>
</dbReference>
<dbReference type="GO" id="GO:0005524">
    <property type="term" value="F:ATP binding"/>
    <property type="evidence" value="ECO:0007669"/>
    <property type="project" value="UniProtKB-KW"/>
</dbReference>
<evidence type="ECO:0000256" key="2">
    <source>
        <dbReference type="ARBA" id="ARBA00022840"/>
    </source>
</evidence>
<name>A0A3B6C295_WHEAT</name>
<dbReference type="Gramene" id="TraesLDM2B03G00856830.1">
    <property type="protein sequence ID" value="TraesLDM2B03G00856830.1.CDS1"/>
    <property type="gene ID" value="TraesLDM2B03G00856830"/>
</dbReference>
<keyword evidence="1" id="KW-0547">Nucleotide-binding</keyword>
<keyword evidence="2" id="KW-0067">ATP-binding</keyword>
<dbReference type="Gramene" id="TraesARI2B03G00865930.1">
    <property type="protein sequence ID" value="TraesARI2B03G00865930.1.CDS1"/>
    <property type="gene ID" value="TraesARI2B03G00865930"/>
</dbReference>
<dbReference type="Gramene" id="TraesSYM2B03G00865800.1">
    <property type="protein sequence ID" value="TraesSYM2B03G00865800.1.CDS1"/>
    <property type="gene ID" value="TraesSYM2B03G00865800"/>
</dbReference>
<dbReference type="GO" id="GO:0004672">
    <property type="term" value="F:protein kinase activity"/>
    <property type="evidence" value="ECO:0007669"/>
    <property type="project" value="InterPro"/>
</dbReference>
<sequence length="188" mass="20897">MNGRLGDIGLARIYDHETVAKAAHVSGTIGYLAPELVRTGKPTPFTHVYAFGMFLLEVTCGRRPIFTSEQKNQVLLVEWVLEHHQNGSILDMADPRLQGEFNRGEVTIVLKLGLLCTYPLPNVRPIMPKVMHYLDHGQSPPELSPAYISYMDLVQNEGSNSNNMNTPEFETKMSVAAISSTTILQDGR</sequence>
<proteinExistence type="predicted"/>
<dbReference type="Gene3D" id="1.10.510.10">
    <property type="entry name" value="Transferase(Phosphotransferase) domain 1"/>
    <property type="match status" value="1"/>
</dbReference>
<dbReference type="Gramene" id="TraesSTA2B03G00856010.1">
    <property type="protein sequence ID" value="TraesSTA2B03G00856010.1.CDS1"/>
    <property type="gene ID" value="TraesSTA2B03G00856010"/>
</dbReference>
<dbReference type="AlphaFoldDB" id="A0A3B6C295"/>
<dbReference type="PROSITE" id="PS50011">
    <property type="entry name" value="PROTEIN_KINASE_DOM"/>
    <property type="match status" value="1"/>
</dbReference>
<evidence type="ECO:0000259" key="3">
    <source>
        <dbReference type="PROSITE" id="PS50011"/>
    </source>
</evidence>